<dbReference type="OrthoDB" id="410307at2759"/>
<dbReference type="Pfam" id="PF18143">
    <property type="entry name" value="HAD_SAK_2"/>
    <property type="match status" value="1"/>
</dbReference>
<evidence type="ECO:0000313" key="1">
    <source>
        <dbReference type="EMBL" id="KAF4686304.1"/>
    </source>
</evidence>
<comment type="caution">
    <text evidence="1">The sequence shown here is derived from an EMBL/GenBank/DDBJ whole genome shotgun (WGS) entry which is preliminary data.</text>
</comment>
<evidence type="ECO:0000313" key="2">
    <source>
        <dbReference type="Proteomes" id="UP000541610"/>
    </source>
</evidence>
<sequence>MSQSKRVIFLDVDGVLHPFPLDFATAQSGDTTECLQASCMQQLQRIILSTGACIVLSSSWRFFPSTRQRLQDSLASYGIPPFQQWIAADAARDVKDRMDLIMEFVESNPETVSGGWVVIDDADLAAGHDSLIAEVFKQHFVKTNPMVGLTKELADKAIAVLQQDDDECSESSSMEYPCLSSCVIPQCRPALRRLTSAIGWDPVYSAKYGRWRP</sequence>
<name>A0A7J6NR11_PEROL</name>
<protein>
    <submittedName>
        <fullName evidence="1">Uncharacterized protein</fullName>
    </submittedName>
</protein>
<accession>A0A7J6NR11</accession>
<reference evidence="1 2" key="1">
    <citation type="submission" date="2020-04" db="EMBL/GenBank/DDBJ databases">
        <title>Perkinsus olseni comparative genomics.</title>
        <authorList>
            <person name="Bogema D.R."/>
        </authorList>
    </citation>
    <scope>NUCLEOTIDE SEQUENCE [LARGE SCALE GENOMIC DNA]</scope>
    <source>
        <strain evidence="1">00978-12</strain>
    </source>
</reference>
<gene>
    <name evidence="1" type="ORF">FOZ60_005441</name>
</gene>
<dbReference type="Proteomes" id="UP000541610">
    <property type="component" value="Unassembled WGS sequence"/>
</dbReference>
<proteinExistence type="predicted"/>
<dbReference type="EMBL" id="JABANP010000227">
    <property type="protein sequence ID" value="KAF4686304.1"/>
    <property type="molecule type" value="Genomic_DNA"/>
</dbReference>
<dbReference type="AlphaFoldDB" id="A0A7J6NR11"/>
<organism evidence="1 2">
    <name type="scientific">Perkinsus olseni</name>
    <name type="common">Perkinsus atlanticus</name>
    <dbReference type="NCBI Taxonomy" id="32597"/>
    <lineage>
        <taxon>Eukaryota</taxon>
        <taxon>Sar</taxon>
        <taxon>Alveolata</taxon>
        <taxon>Perkinsozoa</taxon>
        <taxon>Perkinsea</taxon>
        <taxon>Perkinsida</taxon>
        <taxon>Perkinsidae</taxon>
        <taxon>Perkinsus</taxon>
    </lineage>
</organism>